<name>A0AAD9Y384_COLKA</name>
<evidence type="ECO:0000313" key="2">
    <source>
        <dbReference type="Proteomes" id="UP001281614"/>
    </source>
</evidence>
<dbReference type="Proteomes" id="UP001281614">
    <property type="component" value="Unassembled WGS sequence"/>
</dbReference>
<sequence length="336" mass="36089">MVTLLPSLWPCPDLKKVSLHAPESLSSWFNMPFSTYLVQASVAALLVVLGVHMQTTAAQVTPPTCTNVDQPNPLRAQHPNNATAVLNVTMAIFPTPMATARQMVPFAILENNPRAVMPDFPAGMYPVVVQAGHDHDIRFPDFGIPDFSRAGYEFPFLALLGDGTSNFRWAPEQLISETNPAAVTGSQAYGTTVHAATFAPDCNAYSALSTCSGSTYFNGSSAAGDKRISLTMRRAAADQPQPPIPYALSMFDSIINQPIFANGTACDQQIRLFNTSLTQGAFAPVPVRGTVRSSLGPFPADAAFTDVAGFQVATPFTENNYLPCDMFKGYNPVKTT</sequence>
<reference evidence="1" key="1">
    <citation type="submission" date="2023-02" db="EMBL/GenBank/DDBJ databases">
        <title>Colletotrichum kahawae CIFC_Que2 genome sequencing and assembly.</title>
        <authorList>
            <person name="Baroncelli R."/>
        </authorList>
    </citation>
    <scope>NUCLEOTIDE SEQUENCE</scope>
    <source>
        <strain evidence="1">CIFC_Que2</strain>
    </source>
</reference>
<gene>
    <name evidence="1" type="ORF">CKAH01_08304</name>
</gene>
<protein>
    <submittedName>
        <fullName evidence="1">Uncharacterized protein</fullName>
    </submittedName>
</protein>
<accession>A0AAD9Y384</accession>
<keyword evidence="2" id="KW-1185">Reference proteome</keyword>
<proteinExistence type="predicted"/>
<evidence type="ECO:0000313" key="1">
    <source>
        <dbReference type="EMBL" id="KAK2733509.1"/>
    </source>
</evidence>
<dbReference type="AlphaFoldDB" id="A0AAD9Y384"/>
<organism evidence="1 2">
    <name type="scientific">Colletotrichum kahawae</name>
    <name type="common">Coffee berry disease fungus</name>
    <dbReference type="NCBI Taxonomy" id="34407"/>
    <lineage>
        <taxon>Eukaryota</taxon>
        <taxon>Fungi</taxon>
        <taxon>Dikarya</taxon>
        <taxon>Ascomycota</taxon>
        <taxon>Pezizomycotina</taxon>
        <taxon>Sordariomycetes</taxon>
        <taxon>Hypocreomycetidae</taxon>
        <taxon>Glomerellales</taxon>
        <taxon>Glomerellaceae</taxon>
        <taxon>Colletotrichum</taxon>
        <taxon>Colletotrichum gloeosporioides species complex</taxon>
    </lineage>
</organism>
<dbReference type="EMBL" id="VYYT01000499">
    <property type="protein sequence ID" value="KAK2733509.1"/>
    <property type="molecule type" value="Genomic_DNA"/>
</dbReference>
<comment type="caution">
    <text evidence="1">The sequence shown here is derived from an EMBL/GenBank/DDBJ whole genome shotgun (WGS) entry which is preliminary data.</text>
</comment>